<feature type="transmembrane region" description="Helical" evidence="9">
    <location>
        <begin position="54"/>
        <end position="70"/>
    </location>
</feature>
<dbReference type="PANTHER" id="PTHR33281:SF19">
    <property type="entry name" value="VOLTAGE-DEPENDENT ANION CHANNEL-FORMING PROTEIN YNEE"/>
    <property type="match status" value="1"/>
</dbReference>
<evidence type="ECO:0000256" key="1">
    <source>
        <dbReference type="ARBA" id="ARBA00004651"/>
    </source>
</evidence>
<gene>
    <name evidence="10" type="ORF">D7Y13_00320</name>
</gene>
<comment type="subcellular location">
    <subcellularLocation>
        <location evidence="1">Cell membrane</location>
        <topology evidence="1">Multi-pass membrane protein</topology>
    </subcellularLocation>
</comment>
<organism evidence="10 11">
    <name type="scientific">Corallococcus praedator</name>
    <dbReference type="NCBI Taxonomy" id="2316724"/>
    <lineage>
        <taxon>Bacteria</taxon>
        <taxon>Pseudomonadati</taxon>
        <taxon>Myxococcota</taxon>
        <taxon>Myxococcia</taxon>
        <taxon>Myxococcales</taxon>
        <taxon>Cystobacterineae</taxon>
        <taxon>Myxococcaceae</taxon>
        <taxon>Corallococcus</taxon>
    </lineage>
</organism>
<evidence type="ECO:0000256" key="8">
    <source>
        <dbReference type="ARBA" id="ARBA00034708"/>
    </source>
</evidence>
<dbReference type="RefSeq" id="WP_120530875.1">
    <property type="nucleotide sequence ID" value="NZ_RAWI01000001.1"/>
</dbReference>
<protein>
    <submittedName>
        <fullName evidence="10">Bestrophin</fullName>
    </submittedName>
</protein>
<comment type="caution">
    <text evidence="10">The sequence shown here is derived from an EMBL/GenBank/DDBJ whole genome shotgun (WGS) entry which is preliminary data.</text>
</comment>
<keyword evidence="5 9" id="KW-1133">Transmembrane helix</keyword>
<evidence type="ECO:0000256" key="2">
    <source>
        <dbReference type="ARBA" id="ARBA00022448"/>
    </source>
</evidence>
<feature type="transmembrane region" description="Helical" evidence="9">
    <location>
        <begin position="20"/>
        <end position="42"/>
    </location>
</feature>
<reference evidence="10 11" key="1">
    <citation type="submission" date="2018-09" db="EMBL/GenBank/DDBJ databases">
        <authorList>
            <person name="Livingstone P.G."/>
            <person name="Whitworth D.E."/>
        </authorList>
    </citation>
    <scope>NUCLEOTIDE SEQUENCE [LARGE SCALE GENOMIC DNA]</scope>
    <source>
        <strain evidence="10 11">CA031B</strain>
    </source>
</reference>
<keyword evidence="3" id="KW-1003">Cell membrane</keyword>
<feature type="transmembrane region" description="Helical" evidence="9">
    <location>
        <begin position="217"/>
        <end position="238"/>
    </location>
</feature>
<evidence type="ECO:0000256" key="6">
    <source>
        <dbReference type="ARBA" id="ARBA00023065"/>
    </source>
</evidence>
<evidence type="ECO:0000313" key="10">
    <source>
        <dbReference type="EMBL" id="RKI17767.1"/>
    </source>
</evidence>
<keyword evidence="6" id="KW-0406">Ion transport</keyword>
<evidence type="ECO:0000256" key="9">
    <source>
        <dbReference type="SAM" id="Phobius"/>
    </source>
</evidence>
<evidence type="ECO:0000256" key="4">
    <source>
        <dbReference type="ARBA" id="ARBA00022692"/>
    </source>
</evidence>
<comment type="similarity">
    <text evidence="8">Belongs to the anion channel-forming bestrophin (TC 1.A.46) family.</text>
</comment>
<evidence type="ECO:0000256" key="3">
    <source>
        <dbReference type="ARBA" id="ARBA00022475"/>
    </source>
</evidence>
<evidence type="ECO:0000256" key="7">
    <source>
        <dbReference type="ARBA" id="ARBA00023136"/>
    </source>
</evidence>
<keyword evidence="4 9" id="KW-0812">Transmembrane</keyword>
<sequence>MIVRPRPGFFKLLFVVRGTILPRVLPHVLGVAALASLVVLTLKQGYLRLPVTSPAPLSLLGIALSIFLGFRNNACYDRWWEGRKQWGALIIEVRAFTHAAIALLDDGTAELPVAGRQAARRLVHRTIAFPYALAAHLRGQDATEDIGLYVSEPERSRVLASGNRPNALLREHQVELARLLREGRLTDITWAALNERVHVMMSVFTACERIRLTPLPFAYTVLLHRTAYLFCLLLPFGLAESMGWFTPVLSAMIAYTFFGLDLLSEELEEPFGNTPNDLPLLAMSRTAEINMLEALGEPQPEPLRPKDFILG</sequence>
<dbReference type="PANTHER" id="PTHR33281">
    <property type="entry name" value="UPF0187 PROTEIN YNEE"/>
    <property type="match status" value="1"/>
</dbReference>
<keyword evidence="11" id="KW-1185">Reference proteome</keyword>
<evidence type="ECO:0000313" key="11">
    <source>
        <dbReference type="Proteomes" id="UP000278907"/>
    </source>
</evidence>
<name>A0ABX9QUA7_9BACT</name>
<dbReference type="Pfam" id="PF25539">
    <property type="entry name" value="Bestrophin_2"/>
    <property type="match status" value="1"/>
</dbReference>
<dbReference type="InterPro" id="IPR044669">
    <property type="entry name" value="YneE/VCCN1/2-like"/>
</dbReference>
<accession>A0ABX9QUA7</accession>
<dbReference type="EMBL" id="RAWI01000001">
    <property type="protein sequence ID" value="RKI17767.1"/>
    <property type="molecule type" value="Genomic_DNA"/>
</dbReference>
<proteinExistence type="inferred from homology"/>
<dbReference type="Proteomes" id="UP000278907">
    <property type="component" value="Unassembled WGS sequence"/>
</dbReference>
<evidence type="ECO:0000256" key="5">
    <source>
        <dbReference type="ARBA" id="ARBA00022989"/>
    </source>
</evidence>
<keyword evidence="2" id="KW-0813">Transport</keyword>
<keyword evidence="7 9" id="KW-0472">Membrane</keyword>